<dbReference type="Proteomes" id="UP000198866">
    <property type="component" value="Unassembled WGS sequence"/>
</dbReference>
<proteinExistence type="predicted"/>
<dbReference type="EMBL" id="FNYE01000004">
    <property type="protein sequence ID" value="SEI86111.1"/>
    <property type="molecule type" value="Genomic_DNA"/>
</dbReference>
<gene>
    <name evidence="1" type="ORF">SAMN05192539_1004335</name>
</gene>
<name>A0A1H6U1G1_9BURK</name>
<sequence>MYHDFVGIAFPIAHAAFASDTRLLKKVGQIEALTEIRHDYRGLRKGLELHHRITLKAFE</sequence>
<protein>
    <submittedName>
        <fullName evidence="1">Uncharacterized protein</fullName>
    </submittedName>
</protein>
<reference evidence="2" key="1">
    <citation type="submission" date="2016-10" db="EMBL/GenBank/DDBJ databases">
        <authorList>
            <person name="Varghese N."/>
            <person name="Submissions S."/>
        </authorList>
    </citation>
    <scope>NUCLEOTIDE SEQUENCE [LARGE SCALE GENOMIC DNA]</scope>
    <source>
        <strain evidence="2">LMG 26031</strain>
    </source>
</reference>
<evidence type="ECO:0000313" key="2">
    <source>
        <dbReference type="Proteomes" id="UP000198866"/>
    </source>
</evidence>
<dbReference type="STRING" id="667676.SAMN05192539_1004335"/>
<organism evidence="1 2">
    <name type="scientific">Paraburkholderia diazotrophica</name>
    <dbReference type="NCBI Taxonomy" id="667676"/>
    <lineage>
        <taxon>Bacteria</taxon>
        <taxon>Pseudomonadati</taxon>
        <taxon>Pseudomonadota</taxon>
        <taxon>Betaproteobacteria</taxon>
        <taxon>Burkholderiales</taxon>
        <taxon>Burkholderiaceae</taxon>
        <taxon>Paraburkholderia</taxon>
    </lineage>
</organism>
<evidence type="ECO:0000313" key="1">
    <source>
        <dbReference type="EMBL" id="SEI86111.1"/>
    </source>
</evidence>
<keyword evidence="2" id="KW-1185">Reference proteome</keyword>
<dbReference type="RefSeq" id="WP_090864644.1">
    <property type="nucleotide sequence ID" value="NZ_FNYE01000004.1"/>
</dbReference>
<accession>A0A1H6U1G1</accession>
<dbReference type="AlphaFoldDB" id="A0A1H6U1G1"/>